<comment type="caution">
    <text evidence="5">The sequence shown here is derived from an EMBL/GenBank/DDBJ whole genome shotgun (WGS) entry which is preliminary data.</text>
</comment>
<gene>
    <name evidence="4" type="ORF">BJG266_LOCUS25086</name>
    <name evidence="5" type="ORF">QVE165_LOCUS36106</name>
</gene>
<dbReference type="OrthoDB" id="420380at2759"/>
<dbReference type="Gene3D" id="2.60.120.620">
    <property type="entry name" value="q2cbj1_9rhob like domain"/>
    <property type="match status" value="1"/>
</dbReference>
<evidence type="ECO:0000313" key="4">
    <source>
        <dbReference type="EMBL" id="CAF1168995.1"/>
    </source>
</evidence>
<evidence type="ECO:0000256" key="2">
    <source>
        <dbReference type="ARBA" id="ARBA00022896"/>
    </source>
</evidence>
<keyword evidence="1" id="KW-0479">Metal-binding</keyword>
<proteinExistence type="predicted"/>
<protein>
    <submittedName>
        <fullName evidence="5">Uncharacterized protein</fullName>
    </submittedName>
</protein>
<dbReference type="EMBL" id="CAJNOI010000187">
    <property type="protein sequence ID" value="CAF1168995.1"/>
    <property type="molecule type" value="Genomic_DNA"/>
</dbReference>
<dbReference type="Proteomes" id="UP000663877">
    <property type="component" value="Unassembled WGS sequence"/>
</dbReference>
<keyword evidence="2" id="KW-0847">Vitamin C</keyword>
<dbReference type="InterPro" id="IPR045054">
    <property type="entry name" value="P4HA-like"/>
</dbReference>
<dbReference type="GO" id="GO:0031418">
    <property type="term" value="F:L-ascorbic acid binding"/>
    <property type="evidence" value="ECO:0007669"/>
    <property type="project" value="UniProtKB-KW"/>
</dbReference>
<organism evidence="5 6">
    <name type="scientific">Adineta steineri</name>
    <dbReference type="NCBI Taxonomy" id="433720"/>
    <lineage>
        <taxon>Eukaryota</taxon>
        <taxon>Metazoa</taxon>
        <taxon>Spiralia</taxon>
        <taxon>Gnathifera</taxon>
        <taxon>Rotifera</taxon>
        <taxon>Eurotatoria</taxon>
        <taxon>Bdelloidea</taxon>
        <taxon>Adinetida</taxon>
        <taxon>Adinetidae</taxon>
        <taxon>Adineta</taxon>
    </lineage>
</organism>
<dbReference type="Proteomes" id="UP000663832">
    <property type="component" value="Unassembled WGS sequence"/>
</dbReference>
<dbReference type="PANTHER" id="PTHR10869:SF244">
    <property type="entry name" value="PROLYL 4-HYDROXYLASE SUBUNIT ALPHA-2"/>
    <property type="match status" value="1"/>
</dbReference>
<name>A0A815K067_9BILA</name>
<evidence type="ECO:0000313" key="5">
    <source>
        <dbReference type="EMBL" id="CAF1389124.1"/>
    </source>
</evidence>
<evidence type="ECO:0000256" key="3">
    <source>
        <dbReference type="ARBA" id="ARBA00023004"/>
    </source>
</evidence>
<dbReference type="GO" id="GO:0046872">
    <property type="term" value="F:metal ion binding"/>
    <property type="evidence" value="ECO:0007669"/>
    <property type="project" value="UniProtKB-KW"/>
</dbReference>
<evidence type="ECO:0000313" key="6">
    <source>
        <dbReference type="Proteomes" id="UP000663832"/>
    </source>
</evidence>
<evidence type="ECO:0000256" key="1">
    <source>
        <dbReference type="ARBA" id="ARBA00022723"/>
    </source>
</evidence>
<dbReference type="PANTHER" id="PTHR10869">
    <property type="entry name" value="PROLYL 4-HYDROXYLASE ALPHA SUBUNIT"/>
    <property type="match status" value="1"/>
</dbReference>
<dbReference type="GO" id="GO:0004656">
    <property type="term" value="F:procollagen-proline 4-dioxygenase activity"/>
    <property type="evidence" value="ECO:0007669"/>
    <property type="project" value="TreeGrafter"/>
</dbReference>
<sequence>MSTQKVLDALKTQKKIENYGVDSHYKAHFDFARKSEIDAFSCLGVGNRIDAWLIYLSDVEQGGATVFPVVSDHLKSKKEVLHFVYIINYFYLFRRLQYSSCRYFFSLIKWVDERGEEFRRPCVTRFNGMSESFIGTKLT</sequence>
<keyword evidence="3" id="KW-0408">Iron</keyword>
<dbReference type="GO" id="GO:0005783">
    <property type="term" value="C:endoplasmic reticulum"/>
    <property type="evidence" value="ECO:0007669"/>
    <property type="project" value="TreeGrafter"/>
</dbReference>
<dbReference type="EMBL" id="CAJNOM010000358">
    <property type="protein sequence ID" value="CAF1389124.1"/>
    <property type="molecule type" value="Genomic_DNA"/>
</dbReference>
<dbReference type="AlphaFoldDB" id="A0A815K067"/>
<keyword evidence="6" id="KW-1185">Reference proteome</keyword>
<reference evidence="5" key="1">
    <citation type="submission" date="2021-02" db="EMBL/GenBank/DDBJ databases">
        <authorList>
            <person name="Nowell W R."/>
        </authorList>
    </citation>
    <scope>NUCLEOTIDE SEQUENCE</scope>
</reference>
<accession>A0A815K067</accession>